<organism evidence="1">
    <name type="scientific">Rhizophora mucronata</name>
    <name type="common">Asiatic mangrove</name>
    <dbReference type="NCBI Taxonomy" id="61149"/>
    <lineage>
        <taxon>Eukaryota</taxon>
        <taxon>Viridiplantae</taxon>
        <taxon>Streptophyta</taxon>
        <taxon>Embryophyta</taxon>
        <taxon>Tracheophyta</taxon>
        <taxon>Spermatophyta</taxon>
        <taxon>Magnoliopsida</taxon>
        <taxon>eudicotyledons</taxon>
        <taxon>Gunneridae</taxon>
        <taxon>Pentapetalae</taxon>
        <taxon>rosids</taxon>
        <taxon>fabids</taxon>
        <taxon>Malpighiales</taxon>
        <taxon>Rhizophoraceae</taxon>
        <taxon>Rhizophora</taxon>
    </lineage>
</organism>
<protein>
    <submittedName>
        <fullName evidence="1">Uncharacterized protein</fullName>
    </submittedName>
</protein>
<sequence>MHPQVRHCYCKDFLLDVVQFNMCQDHKHMMTITWKRS</sequence>
<name>A0A2P2Q7I0_RHIMU</name>
<dbReference type="EMBL" id="GGEC01082451">
    <property type="protein sequence ID" value="MBX62935.1"/>
    <property type="molecule type" value="Transcribed_RNA"/>
</dbReference>
<proteinExistence type="predicted"/>
<dbReference type="AlphaFoldDB" id="A0A2P2Q7I0"/>
<accession>A0A2P2Q7I0</accession>
<evidence type="ECO:0000313" key="1">
    <source>
        <dbReference type="EMBL" id="MBX62935.1"/>
    </source>
</evidence>
<reference evidence="1" key="1">
    <citation type="submission" date="2018-02" db="EMBL/GenBank/DDBJ databases">
        <title>Rhizophora mucronata_Transcriptome.</title>
        <authorList>
            <person name="Meera S.P."/>
            <person name="Sreeshan A."/>
            <person name="Augustine A."/>
        </authorList>
    </citation>
    <scope>NUCLEOTIDE SEQUENCE</scope>
    <source>
        <tissue evidence="1">Leaf</tissue>
    </source>
</reference>